<dbReference type="Pfam" id="PF03319">
    <property type="entry name" value="EutN_CcmL"/>
    <property type="match status" value="1"/>
</dbReference>
<proteinExistence type="predicted"/>
<name>A0AAU9ENC9_9FIRM</name>
<dbReference type="KEGG" id="hprf:HLPR_02860"/>
<evidence type="ECO:0000313" key="4">
    <source>
        <dbReference type="EMBL" id="BEP27955.1"/>
    </source>
</evidence>
<sequence>MKTGVIIGTIVATRKDDSMVGHKLLATQQVDLNMKPIGQVLIAVDAVGAGVGDYVLFSTGSAARNSVQKPKSSIDAAIVGIIDGKDIHFDVLDEIGGDK</sequence>
<evidence type="ECO:0000313" key="5">
    <source>
        <dbReference type="Proteomes" id="UP001321786"/>
    </source>
</evidence>
<dbReference type="GO" id="GO:0031470">
    <property type="term" value="C:carboxysome"/>
    <property type="evidence" value="ECO:0007669"/>
    <property type="project" value="UniProtKB-SubCell"/>
</dbReference>
<dbReference type="PANTHER" id="PTHR36539:SF1">
    <property type="entry name" value="BACTERIAL MICROCOMPARTMENT SHELL VERTEX PROTEIN EUTN"/>
    <property type="match status" value="1"/>
</dbReference>
<organism evidence="4 5">
    <name type="scientific">Helicovermis profundi</name>
    <dbReference type="NCBI Taxonomy" id="3065157"/>
    <lineage>
        <taxon>Bacteria</taxon>
        <taxon>Bacillati</taxon>
        <taxon>Bacillota</taxon>
        <taxon>Clostridia</taxon>
        <taxon>Helicovermis</taxon>
    </lineage>
</organism>
<accession>A0AAU9ENC9</accession>
<comment type="subcellular location">
    <subcellularLocation>
        <location evidence="1">Carboxysome</location>
    </subcellularLocation>
</comment>
<dbReference type="Gene3D" id="2.40.50.220">
    <property type="entry name" value="EutN/Ccml"/>
    <property type="match status" value="1"/>
</dbReference>
<reference evidence="4 5" key="1">
    <citation type="submission" date="2023-08" db="EMBL/GenBank/DDBJ databases">
        <title>Helicovermis profunda gen. nov., sp. nov., a novel mesophilic, fermentative bacterium within the Bacillota from a deep-sea hydrothermal vent chimney.</title>
        <authorList>
            <person name="Miyazaki U."/>
            <person name="Mizutani D."/>
            <person name="Hashimoto Y."/>
            <person name="Tame A."/>
            <person name="Sawayama S."/>
            <person name="Miyazaki J."/>
            <person name="Takai K."/>
            <person name="Nakagawa S."/>
        </authorList>
    </citation>
    <scope>NUCLEOTIDE SEQUENCE [LARGE SCALE GENOMIC DNA]</scope>
    <source>
        <strain evidence="4 5">S502</strain>
    </source>
</reference>
<keyword evidence="2" id="KW-1282">Carboxysome</keyword>
<dbReference type="PROSITE" id="PS51932">
    <property type="entry name" value="BMV"/>
    <property type="match status" value="1"/>
</dbReference>
<evidence type="ECO:0000256" key="3">
    <source>
        <dbReference type="ARBA" id="ARBA00024446"/>
    </source>
</evidence>
<dbReference type="CDD" id="cd01614">
    <property type="entry name" value="EutN_CcmL"/>
    <property type="match status" value="1"/>
</dbReference>
<dbReference type="RefSeq" id="WP_338536313.1">
    <property type="nucleotide sequence ID" value="NZ_AP028654.1"/>
</dbReference>
<dbReference type="InterPro" id="IPR004992">
    <property type="entry name" value="EutN_CcmL"/>
</dbReference>
<keyword evidence="3" id="KW-1283">Bacterial microcompartment</keyword>
<dbReference type="SUPFAM" id="SSF159133">
    <property type="entry name" value="EutN/CcmL-like"/>
    <property type="match status" value="1"/>
</dbReference>
<keyword evidence="5" id="KW-1185">Reference proteome</keyword>
<gene>
    <name evidence="4" type="ORF">HLPR_02860</name>
</gene>
<protein>
    <submittedName>
        <fullName evidence="4">EutN/CcmL family microcompartment protein</fullName>
    </submittedName>
</protein>
<dbReference type="AlphaFoldDB" id="A0AAU9ENC9"/>
<dbReference type="InterPro" id="IPR036677">
    <property type="entry name" value="EutN_CcmL_sf"/>
</dbReference>
<evidence type="ECO:0000256" key="2">
    <source>
        <dbReference type="ARBA" id="ARBA00023669"/>
    </source>
</evidence>
<dbReference type="Proteomes" id="UP001321786">
    <property type="component" value="Chromosome"/>
</dbReference>
<dbReference type="PANTHER" id="PTHR36539">
    <property type="entry name" value="ETHANOLAMINE UTILIZATION PROTEIN EUTN"/>
    <property type="match status" value="1"/>
</dbReference>
<evidence type="ECO:0000256" key="1">
    <source>
        <dbReference type="ARBA" id="ARBA00023587"/>
    </source>
</evidence>
<dbReference type="EMBL" id="AP028654">
    <property type="protein sequence ID" value="BEP27955.1"/>
    <property type="molecule type" value="Genomic_DNA"/>
</dbReference>